<evidence type="ECO:0008006" key="3">
    <source>
        <dbReference type="Google" id="ProtNLM"/>
    </source>
</evidence>
<reference evidence="1 2" key="1">
    <citation type="journal article" date="2009" name="PLoS Genet.">
        <title>The genome of Nectria haematococca: contribution of supernumerary chromosomes to gene expansion.</title>
        <authorList>
            <person name="Coleman J.J."/>
            <person name="Rounsley S.D."/>
            <person name="Rodriguez-Carres M."/>
            <person name="Kuo A."/>
            <person name="Wasmann C.C."/>
            <person name="Grimwood J."/>
            <person name="Schmutz J."/>
            <person name="Taga M."/>
            <person name="White G.J."/>
            <person name="Zhou S."/>
            <person name="Schwartz D.C."/>
            <person name="Freitag M."/>
            <person name="Ma L.J."/>
            <person name="Danchin E.G."/>
            <person name="Henrissat B."/>
            <person name="Coutinho P.M."/>
            <person name="Nelson D.R."/>
            <person name="Straney D."/>
            <person name="Napoli C.A."/>
            <person name="Barker B.M."/>
            <person name="Gribskov M."/>
            <person name="Rep M."/>
            <person name="Kroken S."/>
            <person name="Molnar I."/>
            <person name="Rensing C."/>
            <person name="Kennell J.C."/>
            <person name="Zamora J."/>
            <person name="Farman M.L."/>
            <person name="Selker E.U."/>
            <person name="Salamov A."/>
            <person name="Shapiro H."/>
            <person name="Pangilinan J."/>
            <person name="Lindquist E."/>
            <person name="Lamers C."/>
            <person name="Grigoriev I.V."/>
            <person name="Geiser D.M."/>
            <person name="Covert S.F."/>
            <person name="Temporini E."/>
            <person name="Vanetten H.D."/>
        </authorList>
    </citation>
    <scope>NUCLEOTIDE SEQUENCE [LARGE SCALE GENOMIC DNA]</scope>
    <source>
        <strain evidence="2">ATCC MYA-4622 / CBS 123669 / FGSC 9596 / NRRL 45880 / 77-13-4</strain>
    </source>
</reference>
<dbReference type="STRING" id="660122.C7YYS4"/>
<organism evidence="1 2">
    <name type="scientific">Fusarium vanettenii (strain ATCC MYA-4622 / CBS 123669 / FGSC 9596 / NRRL 45880 / 77-13-4)</name>
    <name type="common">Fusarium solani subsp. pisi</name>
    <dbReference type="NCBI Taxonomy" id="660122"/>
    <lineage>
        <taxon>Eukaryota</taxon>
        <taxon>Fungi</taxon>
        <taxon>Dikarya</taxon>
        <taxon>Ascomycota</taxon>
        <taxon>Pezizomycotina</taxon>
        <taxon>Sordariomycetes</taxon>
        <taxon>Hypocreomycetidae</taxon>
        <taxon>Hypocreales</taxon>
        <taxon>Nectriaceae</taxon>
        <taxon>Fusarium</taxon>
        <taxon>Fusarium solani species complex</taxon>
        <taxon>Fusarium vanettenii</taxon>
    </lineage>
</organism>
<dbReference type="GeneID" id="9665535"/>
<dbReference type="VEuPathDB" id="FungiDB:NECHADRAFT_83788"/>
<sequence length="534" mass="60998">MEPVSLAFGVVSLGMQLVQTAAAIRERIDAYKSAAKELSTLSDKLDDIEAICYSLEAAFSCCEQAPKPWDAMLLKKLHRIMSDCRDKVSRLYDIINKITSSQSNRHIPLNTTGARFLQYRSTIRKCNDELDQSLTSLHLHMTTNILVMNLRPLPPACDSLSLDVATTTQVETNMKSSVNSAVMKYRKGRAKQEVQTQTWDSSYSSLYRLERTKIRKVKQSKSSPVTVQEETSFLIGSPLLGLYAKLSLQRVAIVNQSNRIYDFLIDQYPSLLHERRACRKSVITMQEVDRDIMDGLADLTRRAISDGLDIHCGIPYPALPDCQTPSALQSLVSFGEQEDETLFHCHQWVEMLHQAGVDVDVYLEREMQAISAVWDSHFRDDAYLRELKMVEYMGRKLPTWVTSHADTAAPELFSEFPRLVSWDSFGYIIPGKKTPGDIYRMADAPKPHQGWKQVLLIDGGVIHPPLERWSLNWHHPPKPLDEEGRILVEGLAYACDLMESRFERKRLKKLRKAGYMREFAPLRFKERIPGTWVE</sequence>
<dbReference type="KEGG" id="nhe:NECHADRAFT_83788"/>
<dbReference type="RefSeq" id="XP_003048958.1">
    <property type="nucleotide sequence ID" value="XM_003048912.1"/>
</dbReference>
<dbReference type="OrthoDB" id="270167at2759"/>
<dbReference type="HOGENOM" id="CLU_027350_0_0_1"/>
<dbReference type="eggNOG" id="ENOG502T4DZ">
    <property type="taxonomic scope" value="Eukaryota"/>
</dbReference>
<dbReference type="Proteomes" id="UP000005206">
    <property type="component" value="Chromosome 8"/>
</dbReference>
<name>C7YYS4_FUSV7</name>
<dbReference type="InParanoid" id="C7YYS4"/>
<dbReference type="EMBL" id="GG698903">
    <property type="protein sequence ID" value="EEU43245.1"/>
    <property type="molecule type" value="Genomic_DNA"/>
</dbReference>
<gene>
    <name evidence="1" type="ORF">NECHADRAFT_83788</name>
</gene>
<proteinExistence type="predicted"/>
<evidence type="ECO:0000313" key="1">
    <source>
        <dbReference type="EMBL" id="EEU43245.1"/>
    </source>
</evidence>
<keyword evidence="2" id="KW-1185">Reference proteome</keyword>
<accession>C7YYS4</accession>
<dbReference type="AlphaFoldDB" id="C7YYS4"/>
<protein>
    <recommendedName>
        <fullName evidence="3">Fungal N-terminal domain-containing protein</fullName>
    </recommendedName>
</protein>
<evidence type="ECO:0000313" key="2">
    <source>
        <dbReference type="Proteomes" id="UP000005206"/>
    </source>
</evidence>